<feature type="binding site" evidence="9">
    <location>
        <position position="312"/>
    </location>
    <ligand>
        <name>Mg(2+)</name>
        <dbReference type="ChEBI" id="CHEBI:18420"/>
        <label>2</label>
    </ligand>
</feature>
<protein>
    <recommendedName>
        <fullName evidence="1">RNA-directed RNA polymerase</fullName>
        <ecNumber evidence="1">2.7.7.48</ecNumber>
    </recommendedName>
    <alternativeName>
        <fullName evidence="7">RNA replicase beta chain</fullName>
    </alternativeName>
</protein>
<feature type="binding site" evidence="9">
    <location>
        <position position="409"/>
    </location>
    <ligand>
        <name>Mg(2+)</name>
        <dbReference type="ChEBI" id="CHEBI:18420"/>
        <label>2</label>
    </ligand>
</feature>
<dbReference type="InterPro" id="IPR005093">
    <property type="entry name" value="RNArep_beta"/>
</dbReference>
<dbReference type="EMBL" id="MN033451">
    <property type="protein sequence ID" value="QDH87539.1"/>
    <property type="molecule type" value="Genomic_RNA"/>
</dbReference>
<name>A0A514D1R3_9VIRU</name>
<keyword evidence="6" id="KW-0693">Viral RNA replication</keyword>
<gene>
    <name evidence="11" type="ORF">H2Rhizo31703_000001</name>
</gene>
<organism evidence="11">
    <name type="scientific">Leviviridae sp</name>
    <dbReference type="NCBI Taxonomy" id="2027243"/>
    <lineage>
        <taxon>Viruses</taxon>
        <taxon>Riboviria</taxon>
        <taxon>Orthornavirae</taxon>
        <taxon>Lenarviricota</taxon>
        <taxon>Leviviricetes</taxon>
        <taxon>Norzivirales</taxon>
        <taxon>Fiersviridae</taxon>
    </lineage>
</organism>
<evidence type="ECO:0000256" key="4">
    <source>
        <dbReference type="ARBA" id="ARBA00022695"/>
    </source>
</evidence>
<evidence type="ECO:0000256" key="3">
    <source>
        <dbReference type="ARBA" id="ARBA00022679"/>
    </source>
</evidence>
<proteinExistence type="predicted"/>
<evidence type="ECO:0000256" key="8">
    <source>
        <dbReference type="ARBA" id="ARBA00048744"/>
    </source>
</evidence>
<dbReference type="EC" id="2.7.7.48" evidence="1"/>
<dbReference type="InterPro" id="IPR043502">
    <property type="entry name" value="DNA/RNA_pol_sf"/>
</dbReference>
<evidence type="ECO:0000256" key="9">
    <source>
        <dbReference type="PIRSR" id="PIRSR605093-1"/>
    </source>
</evidence>
<comment type="catalytic activity">
    <reaction evidence="8">
        <text>RNA(n) + a ribonucleoside 5'-triphosphate = RNA(n+1) + diphosphate</text>
        <dbReference type="Rhea" id="RHEA:21248"/>
        <dbReference type="Rhea" id="RHEA-COMP:14527"/>
        <dbReference type="Rhea" id="RHEA-COMP:17342"/>
        <dbReference type="ChEBI" id="CHEBI:33019"/>
        <dbReference type="ChEBI" id="CHEBI:61557"/>
        <dbReference type="ChEBI" id="CHEBI:140395"/>
        <dbReference type="EC" id="2.7.7.48"/>
    </reaction>
</comment>
<dbReference type="SUPFAM" id="SSF56672">
    <property type="entry name" value="DNA/RNA polymerases"/>
    <property type="match status" value="1"/>
</dbReference>
<dbReference type="GO" id="GO:0046872">
    <property type="term" value="F:metal ion binding"/>
    <property type="evidence" value="ECO:0007669"/>
    <property type="project" value="UniProtKB-KW"/>
</dbReference>
<sequence>MKSLVELLEHLLHDCGRRSDVPTTRDVLTLRRRSEHEGDGFITITLPRFCQDFERCLDEGRLAPAAFASFRRLRGGTPEFLQGFLRKVFGSDSVLLEKPSIDCIRAIRQICLFGKKVRRSCSEERVRASIDGFVECDEDVLESVPDDLGPWFRAVARQVIASLGIGEGASMIDELFPTHGPGVTQERVLGNQKWRIQRWHERLESSGFSWGRKACGSLNLLLSDLADLPVFVLPGDEAPARVTYVSKTLRGPRVIAVEPVCMQFAQQGLSRYLVQRIERSRLTGGHVNFRDQSVNQRLATESSKDGIYATLDMSEASDRVSLAHVLDLFASVPDFGRLTYACRSQRVKLPDGKILLLKKFASMGSAMCFPVESLVFFVSILALRHKRSSTVPTARSVFSLGRDVFVYGDDLIVPAGEASEICEGLEALGFKVNGRKSFWNGKFRESCGADCYDGEQVTPVYLRRDCPTDRKDLSGLLSCVSTANQLEVAGMYETAAALRKAVEKVFGRLPEVRDESPAIGWNTYSKVTPTSRWNRDLQRREERHWVAVPPRVDDSLDGNPALAKCFRLIGRSHDVVDPEHLDRSPRPHSLTLKRG</sequence>
<evidence type="ECO:0000259" key="10">
    <source>
        <dbReference type="PROSITE" id="PS50522"/>
    </source>
</evidence>
<dbReference type="InterPro" id="IPR007096">
    <property type="entry name" value="RNA-dir_Rpol_cat_phage"/>
</dbReference>
<evidence type="ECO:0000256" key="1">
    <source>
        <dbReference type="ARBA" id="ARBA00012494"/>
    </source>
</evidence>
<evidence type="ECO:0000256" key="6">
    <source>
        <dbReference type="ARBA" id="ARBA00022953"/>
    </source>
</evidence>
<keyword evidence="9" id="KW-0460">Magnesium</keyword>
<dbReference type="PROSITE" id="PS50522">
    <property type="entry name" value="RDRP_PHAGE"/>
    <property type="match status" value="1"/>
</dbReference>
<evidence type="ECO:0000256" key="5">
    <source>
        <dbReference type="ARBA" id="ARBA00022741"/>
    </source>
</evidence>
<keyword evidence="2 11" id="KW-0696">RNA-directed RNA polymerase</keyword>
<accession>A0A514D1R3</accession>
<reference evidence="11" key="1">
    <citation type="submission" date="2019-05" db="EMBL/GenBank/DDBJ databases">
        <title>Metatranscriptomic reconstruction reveals RNA viruses with the potential to shape carbon cycling in soil.</title>
        <authorList>
            <person name="Starr E.P."/>
            <person name="Nuccio E."/>
            <person name="Pett-Ridge J."/>
            <person name="Banfield J.F."/>
            <person name="Firestone M.K."/>
        </authorList>
    </citation>
    <scope>NUCLEOTIDE SEQUENCE</scope>
    <source>
        <strain evidence="11">H2_Rhizo_31_scaffold_703</strain>
    </source>
</reference>
<dbReference type="GO" id="GO:0000166">
    <property type="term" value="F:nucleotide binding"/>
    <property type="evidence" value="ECO:0007669"/>
    <property type="project" value="UniProtKB-KW"/>
</dbReference>
<feature type="binding site" evidence="9">
    <location>
        <position position="410"/>
    </location>
    <ligand>
        <name>Mg(2+)</name>
        <dbReference type="ChEBI" id="CHEBI:18420"/>
        <label>2</label>
    </ligand>
</feature>
<keyword evidence="5" id="KW-0547">Nucleotide-binding</keyword>
<evidence type="ECO:0000256" key="2">
    <source>
        <dbReference type="ARBA" id="ARBA00022484"/>
    </source>
</evidence>
<dbReference type="Pfam" id="PF03431">
    <property type="entry name" value="RNA_replicase_B"/>
    <property type="match status" value="1"/>
</dbReference>
<keyword evidence="9" id="KW-0479">Metal-binding</keyword>
<dbReference type="GO" id="GO:0003968">
    <property type="term" value="F:RNA-directed RNA polymerase activity"/>
    <property type="evidence" value="ECO:0007669"/>
    <property type="project" value="UniProtKB-KW"/>
</dbReference>
<keyword evidence="3" id="KW-0808">Transferase</keyword>
<feature type="domain" description="RdRp catalytic" evidence="10">
    <location>
        <begin position="297"/>
        <end position="441"/>
    </location>
</feature>
<dbReference type="GO" id="GO:0039694">
    <property type="term" value="P:viral RNA genome replication"/>
    <property type="evidence" value="ECO:0007669"/>
    <property type="project" value="InterPro"/>
</dbReference>
<keyword evidence="4" id="KW-0548">Nucleotidyltransferase</keyword>
<evidence type="ECO:0000313" key="11">
    <source>
        <dbReference type="EMBL" id="QDH87539.1"/>
    </source>
</evidence>
<comment type="cofactor">
    <cofactor evidence="9">
        <name>Mg(2+)</name>
        <dbReference type="ChEBI" id="CHEBI:18420"/>
    </cofactor>
    <text evidence="9">Binds 2 Mg(2+) per subunit.</text>
</comment>
<evidence type="ECO:0000256" key="7">
    <source>
        <dbReference type="ARBA" id="ARBA00030248"/>
    </source>
</evidence>